<keyword evidence="2" id="KW-1185">Reference proteome</keyword>
<reference evidence="1 2" key="1">
    <citation type="submission" date="2024-02" db="EMBL/GenBank/DDBJ databases">
        <title>A draft genome for the cacao thread blight pathogen Marasmius crinis-equi.</title>
        <authorList>
            <person name="Cohen S.P."/>
            <person name="Baruah I.K."/>
            <person name="Amoako-Attah I."/>
            <person name="Bukari Y."/>
            <person name="Meinhardt L.W."/>
            <person name="Bailey B.A."/>
        </authorList>
    </citation>
    <scope>NUCLEOTIDE SEQUENCE [LARGE SCALE GENOMIC DNA]</scope>
    <source>
        <strain evidence="1 2">GH-76</strain>
    </source>
</reference>
<organism evidence="1 2">
    <name type="scientific">Marasmius crinis-equi</name>
    <dbReference type="NCBI Taxonomy" id="585013"/>
    <lineage>
        <taxon>Eukaryota</taxon>
        <taxon>Fungi</taxon>
        <taxon>Dikarya</taxon>
        <taxon>Basidiomycota</taxon>
        <taxon>Agaricomycotina</taxon>
        <taxon>Agaricomycetes</taxon>
        <taxon>Agaricomycetidae</taxon>
        <taxon>Agaricales</taxon>
        <taxon>Marasmiineae</taxon>
        <taxon>Marasmiaceae</taxon>
        <taxon>Marasmius</taxon>
    </lineage>
</organism>
<sequence length="571" mass="61538">MEADLDKHIPDVHYLSRESSFAEKHPEGFMREHAFGRYIESRQDDPQVSLTLDPKVVSKVVEEDSGTEKTGFSNSLVSSNNFINYCATVPLPLTNGSRFLENGSCNPAPIGSIPAAGFISSTKFKFPVNRGTLAKGVPFLIQLTVNLQGLDTNTAINDATSYQAAPQQLDSSGLIKRDTFIVLEALSTIDQTTVPNPLSFNFIASRFLSPPFLSFNVIEGLQEGVYRLSSVTRGMNFQSSIVFPVVDHGAIDDAIYFTVTADGKPSTKVKRSIDINNPIFARQTGNTTTSISNSAAQSSTTLLVSQIATAFASDGQNKTLNDQSPSSQTSPSLTSRNNFINYCLTVPASLTNGQQRRGSGGPSCNPIPIGAIPAISAIPAFKFIRPGNFDRLDPGKPFLIILNYKNMVISMTDPDTRYLSAPQRLDSNGMIRGYARVVIEALTSLDQTNPTDPTRIAYASPLTDQDGTGTLVTNATSGLPVGFYRLSSVALTENHYPVALPVDAHGAINDIIYFQVGDGGSGSTAANSIIITANGQPTSLPVGIPFLWIKGVNLPIYFLDSPGSRRWFTRK</sequence>
<evidence type="ECO:0000313" key="2">
    <source>
        <dbReference type="Proteomes" id="UP001465976"/>
    </source>
</evidence>
<dbReference type="EMBL" id="JBAHYK010001996">
    <property type="protein sequence ID" value="KAL0566144.1"/>
    <property type="molecule type" value="Genomic_DNA"/>
</dbReference>
<accession>A0ABR3ETD7</accession>
<proteinExistence type="predicted"/>
<evidence type="ECO:0000313" key="1">
    <source>
        <dbReference type="EMBL" id="KAL0566144.1"/>
    </source>
</evidence>
<protein>
    <submittedName>
        <fullName evidence="1">Uncharacterized protein</fullName>
    </submittedName>
</protein>
<dbReference type="InterPro" id="IPR053216">
    <property type="entry name" value="Appressorial_penetr-assoc"/>
</dbReference>
<gene>
    <name evidence="1" type="ORF">V5O48_015873</name>
</gene>
<comment type="caution">
    <text evidence="1">The sequence shown here is derived from an EMBL/GenBank/DDBJ whole genome shotgun (WGS) entry which is preliminary data.</text>
</comment>
<dbReference type="PANTHER" id="PTHR34587:SF2">
    <property type="entry name" value="G-PROTEIN COUPLED RECEPTORS FAMILY 1 PROFILE DOMAIN-CONTAINING PROTEIN"/>
    <property type="match status" value="1"/>
</dbReference>
<name>A0ABR3ETD7_9AGAR</name>
<dbReference type="Proteomes" id="UP001465976">
    <property type="component" value="Unassembled WGS sequence"/>
</dbReference>
<dbReference type="PANTHER" id="PTHR34587">
    <property type="entry name" value="VWFA DOMAIN-CONTAINING PROTEIN"/>
    <property type="match status" value="1"/>
</dbReference>